<sequence length="481" mass="52422">MGSTLIFPSTVQALQSDRSAIRSQLRDTYNRLHSIFEDSQFVDEQVAAAYPDFPVVANQRAGSWYVKPRGETAHAYFKSTDGHAGQHNFNLRRANLGLLPLIKEKGGLVLVDSTRRGKRFPDALSKTVPLWCAVLNSARMKLLPPSPDNSSASLEDWLHNGTLKTLPTAVGRSEHSQMEVRVEEWAQALASSAYDLSALRALDRPLRPIFVSPASVLSHNPASSFTAFIPIVCTSASKLATETDGMERARGFTYVQGSGDDHEAWSKGLNAKAFWENSSKILSASRENIDAVIAELLDSSPPSLARLSLSSSTTATPIRNTRITLEFATTSRPSPFPKTSHVVIEAAKGPISPAAPPADPESTVILAARTGKAGYHPFFNALDPIVEFATKKLRAGETVGVEVAQSEAQSEANDLGAAFVLVLLVLIFDNEGQLKSEEASAELVSKDLIRSRLQWILEVFPTFNPSRAVLNRTNEYLMSRH</sequence>
<dbReference type="InterPro" id="IPR033449">
    <property type="entry name" value="Rit1_N"/>
</dbReference>
<dbReference type="PIRSF" id="PIRSF007747">
    <property type="entry name" value="Ribosyl_Ptfrase"/>
    <property type="match status" value="1"/>
</dbReference>
<dbReference type="Pfam" id="PF17184">
    <property type="entry name" value="Rit1_C"/>
    <property type="match status" value="1"/>
</dbReference>
<evidence type="ECO:0000259" key="1">
    <source>
        <dbReference type="Pfam" id="PF04179"/>
    </source>
</evidence>
<dbReference type="GO" id="GO:0043399">
    <property type="term" value="F:tRNA adenosine(64)-2'-O-ribosylphosphate transferase activity"/>
    <property type="evidence" value="ECO:0007669"/>
    <property type="project" value="InterPro"/>
</dbReference>
<dbReference type="Proteomes" id="UP000193467">
    <property type="component" value="Unassembled WGS sequence"/>
</dbReference>
<evidence type="ECO:0000259" key="2">
    <source>
        <dbReference type="Pfam" id="PF17184"/>
    </source>
</evidence>
<comment type="caution">
    <text evidence="3">The sequence shown here is derived from an EMBL/GenBank/DDBJ whole genome shotgun (WGS) entry which is preliminary data.</text>
</comment>
<dbReference type="FunCoup" id="A0A1Y2ECL5">
    <property type="interactions" value="20"/>
</dbReference>
<dbReference type="STRING" id="106004.A0A1Y2ECL5"/>
<evidence type="ECO:0000313" key="4">
    <source>
        <dbReference type="Proteomes" id="UP000193467"/>
    </source>
</evidence>
<protein>
    <submittedName>
        <fullName evidence="3">tRNA A64-2'-O-ribosylphosphate transferase</fullName>
    </submittedName>
</protein>
<reference evidence="3 4" key="1">
    <citation type="submission" date="2016-07" db="EMBL/GenBank/DDBJ databases">
        <title>Pervasive Adenine N6-methylation of Active Genes in Fungi.</title>
        <authorList>
            <consortium name="DOE Joint Genome Institute"/>
            <person name="Mondo S.J."/>
            <person name="Dannebaum R.O."/>
            <person name="Kuo R.C."/>
            <person name="Labutti K."/>
            <person name="Haridas S."/>
            <person name="Kuo A."/>
            <person name="Salamov A."/>
            <person name="Ahrendt S.R."/>
            <person name="Lipzen A."/>
            <person name="Sullivan W."/>
            <person name="Andreopoulos W.B."/>
            <person name="Clum A."/>
            <person name="Lindquist E."/>
            <person name="Daum C."/>
            <person name="Ramamoorthy G.K."/>
            <person name="Gryganskyi A."/>
            <person name="Culley D."/>
            <person name="Magnuson J.K."/>
            <person name="James T.Y."/>
            <person name="O'Malley M.A."/>
            <person name="Stajich J.E."/>
            <person name="Spatafora J.W."/>
            <person name="Visel A."/>
            <person name="Grigoriev I.V."/>
        </authorList>
    </citation>
    <scope>NUCLEOTIDE SEQUENCE [LARGE SCALE GENOMIC DNA]</scope>
    <source>
        <strain evidence="3 4">62-1032</strain>
    </source>
</reference>
<keyword evidence="3" id="KW-0808">Transferase</keyword>
<dbReference type="GO" id="GO:0019988">
    <property type="term" value="P:charged-tRNA amino acid modification"/>
    <property type="evidence" value="ECO:0007669"/>
    <property type="project" value="InterPro"/>
</dbReference>
<feature type="domain" description="Rit1 DUSP-like" evidence="1">
    <location>
        <begin position="364"/>
        <end position="477"/>
    </location>
</feature>
<dbReference type="InterPro" id="IPR007306">
    <property type="entry name" value="Rit1"/>
</dbReference>
<dbReference type="OrthoDB" id="45256at2759"/>
<dbReference type="AlphaFoldDB" id="A0A1Y2ECL5"/>
<proteinExistence type="predicted"/>
<feature type="domain" description="Rit1 N-terminal" evidence="2">
    <location>
        <begin position="22"/>
        <end position="297"/>
    </location>
</feature>
<name>A0A1Y2ECL5_9BASI</name>
<dbReference type="PANTHER" id="PTHR31811">
    <property type="entry name" value="TRNA A64-2'-O-RIBOSYLPHOSPHATE TRANSFERASE"/>
    <property type="match status" value="1"/>
</dbReference>
<dbReference type="InterPro" id="IPR033421">
    <property type="entry name" value="Rit1_DUSP-like"/>
</dbReference>
<dbReference type="GO" id="GO:0005737">
    <property type="term" value="C:cytoplasm"/>
    <property type="evidence" value="ECO:0007669"/>
    <property type="project" value="TreeGrafter"/>
</dbReference>
<gene>
    <name evidence="3" type="ORF">BCR35DRAFT_294631</name>
</gene>
<keyword evidence="4" id="KW-1185">Reference proteome</keyword>
<dbReference type="InParanoid" id="A0A1Y2ECL5"/>
<evidence type="ECO:0000313" key="3">
    <source>
        <dbReference type="EMBL" id="ORY69292.1"/>
    </source>
</evidence>
<dbReference type="PANTHER" id="PTHR31811:SF0">
    <property type="entry name" value="TRNA A64-2'-O-RIBOSYLPHOSPHATE TRANSFERASE"/>
    <property type="match status" value="1"/>
</dbReference>
<dbReference type="EMBL" id="MCGR01000057">
    <property type="protein sequence ID" value="ORY69292.1"/>
    <property type="molecule type" value="Genomic_DNA"/>
</dbReference>
<organism evidence="3 4">
    <name type="scientific">Leucosporidium creatinivorum</name>
    <dbReference type="NCBI Taxonomy" id="106004"/>
    <lineage>
        <taxon>Eukaryota</taxon>
        <taxon>Fungi</taxon>
        <taxon>Dikarya</taxon>
        <taxon>Basidiomycota</taxon>
        <taxon>Pucciniomycotina</taxon>
        <taxon>Microbotryomycetes</taxon>
        <taxon>Leucosporidiales</taxon>
        <taxon>Leucosporidium</taxon>
    </lineage>
</organism>
<dbReference type="Pfam" id="PF04179">
    <property type="entry name" value="Init_tRNA_PT"/>
    <property type="match status" value="1"/>
</dbReference>
<accession>A0A1Y2ECL5</accession>